<name>A0AAV0WVN2_9HEMI</name>
<reference evidence="7 8" key="1">
    <citation type="submission" date="2023-01" db="EMBL/GenBank/DDBJ databases">
        <authorList>
            <person name="Whitehead M."/>
        </authorList>
    </citation>
    <scope>NUCLEOTIDE SEQUENCE [LARGE SCALE GENOMIC DNA]</scope>
</reference>
<feature type="DNA-binding region" description="HMG box" evidence="3">
    <location>
        <begin position="48"/>
        <end position="116"/>
    </location>
</feature>
<dbReference type="GO" id="GO:0003677">
    <property type="term" value="F:DNA binding"/>
    <property type="evidence" value="ECO:0007669"/>
    <property type="project" value="UniProtKB-UniRule"/>
</dbReference>
<protein>
    <recommendedName>
        <fullName evidence="6">HMG box domain-containing protein</fullName>
    </recommendedName>
</protein>
<keyword evidence="8" id="KW-1185">Reference proteome</keyword>
<comment type="caution">
    <text evidence="7">The sequence shown here is derived from an EMBL/GenBank/DDBJ whole genome shotgun (WGS) entry which is preliminary data.</text>
</comment>
<dbReference type="Pfam" id="PF00505">
    <property type="entry name" value="HMG_box"/>
    <property type="match status" value="1"/>
</dbReference>
<dbReference type="Gene3D" id="1.10.30.10">
    <property type="entry name" value="High mobility group box domain"/>
    <property type="match status" value="1"/>
</dbReference>
<dbReference type="InterPro" id="IPR036910">
    <property type="entry name" value="HMG_box_dom_sf"/>
</dbReference>
<dbReference type="EMBL" id="CARXXK010000002">
    <property type="protein sequence ID" value="CAI6359562.1"/>
    <property type="molecule type" value="Genomic_DNA"/>
</dbReference>
<keyword evidence="2 3" id="KW-0539">Nucleus</keyword>
<dbReference type="PROSITE" id="PS50118">
    <property type="entry name" value="HMG_BOX_2"/>
    <property type="match status" value="1"/>
</dbReference>
<dbReference type="SMART" id="SM00398">
    <property type="entry name" value="HMG"/>
    <property type="match status" value="1"/>
</dbReference>
<evidence type="ECO:0000256" key="1">
    <source>
        <dbReference type="ARBA" id="ARBA00023125"/>
    </source>
</evidence>
<dbReference type="InterPro" id="IPR009071">
    <property type="entry name" value="HMG_box_dom"/>
</dbReference>
<evidence type="ECO:0000313" key="8">
    <source>
        <dbReference type="Proteomes" id="UP001160148"/>
    </source>
</evidence>
<dbReference type="GO" id="GO:0005634">
    <property type="term" value="C:nucleus"/>
    <property type="evidence" value="ECO:0007669"/>
    <property type="project" value="UniProtKB-UniRule"/>
</dbReference>
<evidence type="ECO:0000256" key="3">
    <source>
        <dbReference type="PROSITE-ProRule" id="PRU00267"/>
    </source>
</evidence>
<dbReference type="GO" id="GO:0010468">
    <property type="term" value="P:regulation of gene expression"/>
    <property type="evidence" value="ECO:0007669"/>
    <property type="project" value="TreeGrafter"/>
</dbReference>
<feature type="coiled-coil region" evidence="4">
    <location>
        <begin position="241"/>
        <end position="285"/>
    </location>
</feature>
<feature type="compositionally biased region" description="Basic and acidic residues" evidence="5">
    <location>
        <begin position="140"/>
        <end position="212"/>
    </location>
</feature>
<organism evidence="7 8">
    <name type="scientific">Macrosiphum euphorbiae</name>
    <name type="common">potato aphid</name>
    <dbReference type="NCBI Taxonomy" id="13131"/>
    <lineage>
        <taxon>Eukaryota</taxon>
        <taxon>Metazoa</taxon>
        <taxon>Ecdysozoa</taxon>
        <taxon>Arthropoda</taxon>
        <taxon>Hexapoda</taxon>
        <taxon>Insecta</taxon>
        <taxon>Pterygota</taxon>
        <taxon>Neoptera</taxon>
        <taxon>Paraneoptera</taxon>
        <taxon>Hemiptera</taxon>
        <taxon>Sternorrhyncha</taxon>
        <taxon>Aphidomorpha</taxon>
        <taxon>Aphidoidea</taxon>
        <taxon>Aphididae</taxon>
        <taxon>Macrosiphini</taxon>
        <taxon>Macrosiphum</taxon>
    </lineage>
</organism>
<accession>A0AAV0WVN2</accession>
<evidence type="ECO:0000256" key="2">
    <source>
        <dbReference type="ARBA" id="ARBA00023242"/>
    </source>
</evidence>
<dbReference type="Proteomes" id="UP001160148">
    <property type="component" value="Unassembled WGS sequence"/>
</dbReference>
<dbReference type="InterPro" id="IPR051965">
    <property type="entry name" value="ChromReg_NeuronalGeneExpr"/>
</dbReference>
<gene>
    <name evidence="7" type="ORF">MEUPH1_LOCUS14960</name>
</gene>
<dbReference type="PANTHER" id="PTHR46040:SF3">
    <property type="entry name" value="HIGH MOBILITY GROUP PROTEIN 2"/>
    <property type="match status" value="1"/>
</dbReference>
<feature type="compositionally biased region" description="Basic and acidic residues" evidence="5">
    <location>
        <begin position="13"/>
        <end position="47"/>
    </location>
</feature>
<keyword evidence="1 3" id="KW-0238">DNA-binding</keyword>
<dbReference type="PANTHER" id="PTHR46040">
    <property type="entry name" value="HIGH MOBILITY GROUP PROTEIN 2"/>
    <property type="match status" value="1"/>
</dbReference>
<evidence type="ECO:0000313" key="7">
    <source>
        <dbReference type="EMBL" id="CAI6359562.1"/>
    </source>
</evidence>
<evidence type="ECO:0000259" key="6">
    <source>
        <dbReference type="PROSITE" id="PS50118"/>
    </source>
</evidence>
<dbReference type="CDD" id="cd21980">
    <property type="entry name" value="HMG-box_HMG20"/>
    <property type="match status" value="1"/>
</dbReference>
<feature type="region of interest" description="Disordered" evidence="5">
    <location>
        <begin position="140"/>
        <end position="223"/>
    </location>
</feature>
<evidence type="ECO:0000256" key="4">
    <source>
        <dbReference type="SAM" id="Coils"/>
    </source>
</evidence>
<keyword evidence="4" id="KW-0175">Coiled coil</keyword>
<proteinExistence type="predicted"/>
<evidence type="ECO:0000256" key="5">
    <source>
        <dbReference type="SAM" id="MobiDB-lite"/>
    </source>
</evidence>
<sequence>MMNNKNTWCMDKSGQDKEVGKNGMPTKDKKNYPEKKTRKTYLRDKRAPKPPHNGYIRFLNDRRQQFSSQNPNLLFSEITKILATEWNQMSAEKKQTYLSAAQQERVKYVEELEAYKKTDAYRNFQEFKSNRKKFDITIKKDQGIKKENPSNDNKFKKDQGIKKENPSNDNKFKKDQGIKKENPSNDNKFKKDQGIKKENPSNDNKIKKDQEFMKGIPSTSSDNSNTVNDLPIFTEEFLNFNKARDSELRNLRKKVTDQEQEVCVLDKHIENMQNASIKLVAINEQLNAGCSKYEQYLVKLRSRLLDVFANTAFPDNTAQPTHENIDTYMVNYIKYQATGTDTDPSWITYFKKGLSNLDNSQC</sequence>
<feature type="domain" description="HMG box" evidence="6">
    <location>
        <begin position="48"/>
        <end position="116"/>
    </location>
</feature>
<dbReference type="SUPFAM" id="SSF47095">
    <property type="entry name" value="HMG-box"/>
    <property type="match status" value="1"/>
</dbReference>
<feature type="region of interest" description="Disordered" evidence="5">
    <location>
        <begin position="1"/>
        <end position="53"/>
    </location>
</feature>
<dbReference type="AlphaFoldDB" id="A0AAV0WVN2"/>